<organism evidence="2 3">
    <name type="scientific">Zavarzinia compransoris</name>
    <dbReference type="NCBI Taxonomy" id="1264899"/>
    <lineage>
        <taxon>Bacteria</taxon>
        <taxon>Pseudomonadati</taxon>
        <taxon>Pseudomonadota</taxon>
        <taxon>Alphaproteobacteria</taxon>
        <taxon>Rhodospirillales</taxon>
        <taxon>Zavarziniaceae</taxon>
        <taxon>Zavarzinia</taxon>
    </lineage>
</organism>
<feature type="domain" description="VOC" evidence="1">
    <location>
        <begin position="3"/>
        <end position="124"/>
    </location>
</feature>
<comment type="caution">
    <text evidence="2">The sequence shown here is derived from an EMBL/GenBank/DDBJ whole genome shotgun (WGS) entry which is preliminary data.</text>
</comment>
<dbReference type="AlphaFoldDB" id="A0A317DVF6"/>
<protein>
    <submittedName>
        <fullName evidence="2">Glyoxalase</fullName>
    </submittedName>
</protein>
<dbReference type="Proteomes" id="UP000246077">
    <property type="component" value="Unassembled WGS sequence"/>
</dbReference>
<dbReference type="EMBL" id="QGLF01000008">
    <property type="protein sequence ID" value="PWR17856.1"/>
    <property type="molecule type" value="Genomic_DNA"/>
</dbReference>
<dbReference type="InterPro" id="IPR037523">
    <property type="entry name" value="VOC_core"/>
</dbReference>
<dbReference type="PANTHER" id="PTHR35006:SF1">
    <property type="entry name" value="BLL2941 PROTEIN"/>
    <property type="match status" value="1"/>
</dbReference>
<dbReference type="OrthoDB" id="9807407at2"/>
<dbReference type="RefSeq" id="WP_109923385.1">
    <property type="nucleotide sequence ID" value="NZ_QGLF01000008.1"/>
</dbReference>
<dbReference type="Pfam" id="PF00903">
    <property type="entry name" value="Glyoxalase"/>
    <property type="match status" value="1"/>
</dbReference>
<evidence type="ECO:0000313" key="2">
    <source>
        <dbReference type="EMBL" id="PWR17856.1"/>
    </source>
</evidence>
<dbReference type="Gene3D" id="3.10.180.10">
    <property type="entry name" value="2,3-Dihydroxybiphenyl 1,2-Dioxygenase, domain 1"/>
    <property type="match status" value="1"/>
</dbReference>
<dbReference type="PROSITE" id="PS51819">
    <property type="entry name" value="VOC"/>
    <property type="match status" value="1"/>
</dbReference>
<dbReference type="InterPro" id="IPR004360">
    <property type="entry name" value="Glyas_Fos-R_dOase_dom"/>
</dbReference>
<dbReference type="CDD" id="cd07262">
    <property type="entry name" value="VOC_like"/>
    <property type="match status" value="1"/>
</dbReference>
<evidence type="ECO:0000259" key="1">
    <source>
        <dbReference type="PROSITE" id="PS51819"/>
    </source>
</evidence>
<sequence length="127" mass="13320">MSIFTHVCVGTNDLGRARRFYDDALGRLGYKRVADLGENGSIWGEDGPAFFVLKPGNGLPATYANGGTISFVAPTRAAIDAFHAAALALGARDEGAPGPRSIAPNAYAAYIRDPDGNKLAAYCFQAP</sequence>
<accession>A0A317DVF6</accession>
<dbReference type="SUPFAM" id="SSF54593">
    <property type="entry name" value="Glyoxalase/Bleomycin resistance protein/Dihydroxybiphenyl dioxygenase"/>
    <property type="match status" value="1"/>
</dbReference>
<reference evidence="3" key="1">
    <citation type="submission" date="2018-05" db="EMBL/GenBank/DDBJ databases">
        <title>Zavarzinia sp. HR-AS.</title>
        <authorList>
            <person name="Lee Y."/>
            <person name="Jeon C.O."/>
        </authorList>
    </citation>
    <scope>NUCLEOTIDE SEQUENCE [LARGE SCALE GENOMIC DNA]</scope>
    <source>
        <strain evidence="3">DSM 1231</strain>
    </source>
</reference>
<proteinExistence type="predicted"/>
<gene>
    <name evidence="2" type="ORF">DKG75_22210</name>
</gene>
<name>A0A317DVF6_9PROT</name>
<keyword evidence="3" id="KW-1185">Reference proteome</keyword>
<dbReference type="PANTHER" id="PTHR35006">
    <property type="entry name" value="GLYOXALASE FAMILY PROTEIN (AFU_ORTHOLOGUE AFUA_5G14830)"/>
    <property type="match status" value="1"/>
</dbReference>
<dbReference type="InterPro" id="IPR029068">
    <property type="entry name" value="Glyas_Bleomycin-R_OHBP_Dase"/>
</dbReference>
<evidence type="ECO:0000313" key="3">
    <source>
        <dbReference type="Proteomes" id="UP000246077"/>
    </source>
</evidence>